<evidence type="ECO:0000256" key="1">
    <source>
        <dbReference type="SAM" id="SignalP"/>
    </source>
</evidence>
<accession>A0A4Z0YYG5</accession>
<name>A0A4Z0YYG5_9PEZI</name>
<dbReference type="Proteomes" id="UP000297716">
    <property type="component" value="Unassembled WGS sequence"/>
</dbReference>
<evidence type="ECO:0000313" key="2">
    <source>
        <dbReference type="EMBL" id="TGJ85008.1"/>
    </source>
</evidence>
<comment type="caution">
    <text evidence="2">The sequence shown here is derived from an EMBL/GenBank/DDBJ whole genome shotgun (WGS) entry which is preliminary data.</text>
</comment>
<evidence type="ECO:0008006" key="4">
    <source>
        <dbReference type="Google" id="ProtNLM"/>
    </source>
</evidence>
<gene>
    <name evidence="2" type="ORF">E0Z10_g3753</name>
</gene>
<proteinExistence type="predicted"/>
<sequence>MQFLLCLATATLVSADAFSMRVFAPDTAFDAAVLHATENRIVTGLEAPSTYCPLKPESSCPNVTGTLVTRNMEAMAVEVPGGQQIYVQADGQVKYSIPHSSYIPLGSITGGWFHKSLVSECLAPASRDVVDFFDGNGHGGVVLCPSEWSTDSLTLYAKTADFAESDCHEIGGLILAQSISKIGCWEYL</sequence>
<dbReference type="PANTHER" id="PTHR42047">
    <property type="entry name" value="PROTEIN, PUTATIVE (AFU_ORTHOLOGUE AFUA_6G03560)-RELATED"/>
    <property type="match status" value="1"/>
</dbReference>
<keyword evidence="3" id="KW-1185">Reference proteome</keyword>
<dbReference type="OrthoDB" id="5430620at2759"/>
<reference evidence="2 3" key="1">
    <citation type="submission" date="2019-03" db="EMBL/GenBank/DDBJ databases">
        <title>Draft genome sequence of Xylaria hypoxylon DSM 108379, a ubiquitous saprotrophic-parasitic fungi on hardwood.</title>
        <authorList>
            <person name="Buettner E."/>
            <person name="Leonhardt S."/>
            <person name="Gebauer A.M."/>
            <person name="Liers C."/>
            <person name="Hofrichter M."/>
            <person name="Kellner H."/>
        </authorList>
    </citation>
    <scope>NUCLEOTIDE SEQUENCE [LARGE SCALE GENOMIC DNA]</scope>
    <source>
        <strain evidence="2 3">DSM 108379</strain>
    </source>
</reference>
<dbReference type="PANTHER" id="PTHR42047:SF1">
    <property type="entry name" value="PROTEIN, PUTATIVE (AFU_ORTHOLOGUE AFUA_6G03560)-RELATED"/>
    <property type="match status" value="1"/>
</dbReference>
<dbReference type="EMBL" id="SKBN01000054">
    <property type="protein sequence ID" value="TGJ85008.1"/>
    <property type="molecule type" value="Genomic_DNA"/>
</dbReference>
<feature type="signal peptide" evidence="1">
    <location>
        <begin position="1"/>
        <end position="15"/>
    </location>
</feature>
<organism evidence="2 3">
    <name type="scientific">Xylaria hypoxylon</name>
    <dbReference type="NCBI Taxonomy" id="37992"/>
    <lineage>
        <taxon>Eukaryota</taxon>
        <taxon>Fungi</taxon>
        <taxon>Dikarya</taxon>
        <taxon>Ascomycota</taxon>
        <taxon>Pezizomycotina</taxon>
        <taxon>Sordariomycetes</taxon>
        <taxon>Xylariomycetidae</taxon>
        <taxon>Xylariales</taxon>
        <taxon>Xylariaceae</taxon>
        <taxon>Xylaria</taxon>
    </lineage>
</organism>
<keyword evidence="1" id="KW-0732">Signal</keyword>
<evidence type="ECO:0000313" key="3">
    <source>
        <dbReference type="Proteomes" id="UP000297716"/>
    </source>
</evidence>
<protein>
    <recommendedName>
        <fullName evidence="4">IgE-binding protein</fullName>
    </recommendedName>
</protein>
<dbReference type="AlphaFoldDB" id="A0A4Z0YYG5"/>
<feature type="chain" id="PRO_5021260400" description="IgE-binding protein" evidence="1">
    <location>
        <begin position="16"/>
        <end position="188"/>
    </location>
</feature>
<dbReference type="InterPro" id="IPR052820">
    <property type="entry name" value="PhiA_domain"/>
</dbReference>